<feature type="domain" description="K+ potassium transporter C-terminal" evidence="12">
    <location>
        <begin position="615"/>
        <end position="831"/>
    </location>
</feature>
<comment type="caution">
    <text evidence="13">The sequence shown here is derived from an EMBL/GenBank/DDBJ whole genome shotgun (WGS) entry which is preliminary data.</text>
</comment>
<keyword evidence="14" id="KW-1185">Reference proteome</keyword>
<feature type="domain" description="K+ potassium transporter integral membrane" evidence="11">
    <location>
        <begin position="92"/>
        <end position="588"/>
    </location>
</feature>
<evidence type="ECO:0000256" key="1">
    <source>
        <dbReference type="ARBA" id="ARBA00004141"/>
    </source>
</evidence>
<evidence type="ECO:0000313" key="14">
    <source>
        <dbReference type="Proteomes" id="UP001138500"/>
    </source>
</evidence>
<protein>
    <submittedName>
        <fullName evidence="13">Potassium transporter 19-like</fullName>
    </submittedName>
</protein>
<sequence length="831" mass="91970">MTTITFDDGVDRISRARSRDEGRSTATDLDDGIVFSRAVSFGRRSSGVRGLSLERVGRTWTRDAEDPQQSGLNMPGDHKKAQVFRGTKLMLLAYQSIGVIYGDIGTSPLYVFSTVFSSTPTRDNLIGVLSLILWSLIMMVTLKYVIIILHADNEGEGGTFSCYSLLSRYANISSRDPREAPLVRIERYQTNEMHRSNLGVRNVMERSKVFKAILKVIGVLAVTMVMSDGVLTPAQSVLGAYQGLDAAVPNISHGAVVGATCGTLVLLFLIQPFGTGKIGTTFAPIIIIWLGFLGSFGIYNLAHHDWRVLKAFNPGEAFSYLIRNKTDGWRSLGGVLLAFTGVEALFADLGAFSRRAIQISWLCWCLPMLLLAYSGQAAYIASDISGRIPGLGKNQGQSYTNPVFLTVPPGMLIPTLVFAVFAAIVASQAIITATFQLMSQIIKLSYFPQVEVRHTSKTHHNQLYVPLVNYLLCIGTVIIAAVFKNTTALGNAYGVCVMFVTFFDTCMTSLVALLVWKIPSYYVIIPALTIACMDGAFLSSVLTKVPQGGWFTLTLAAVLASVLILWRYGKDNQWIAEAKDRKPLPEFLRIDENGEYRLMARNGEKGGEALSINRGFGIFFDKGGMNTPMVFSQFINKLVSTPEVIVFFHMRPLEYPTVPADERFIVSQIRFLPNCYRVVCRHGFMDEVVTPDLASVIFERVRRYVMSKQRNGPATHNRSLSPQRPIDGSSVDGDTSVLDEKQAQLDSEKTSTSHAIGEVSDISLGLLQSAFDHRVLYVLGKEEMFVKPGTNLWRKLLLKTFLFFRDNTRTKIANLKVPTDRVVEIGFAKDI</sequence>
<accession>A0A9W7SJR7</accession>
<keyword evidence="7" id="KW-0406">Ion transport</keyword>
<evidence type="ECO:0000256" key="6">
    <source>
        <dbReference type="ARBA" id="ARBA00022989"/>
    </source>
</evidence>
<dbReference type="Pfam" id="PF22776">
    <property type="entry name" value="K_trans_C"/>
    <property type="match status" value="1"/>
</dbReference>
<dbReference type="OrthoDB" id="504708at2759"/>
<evidence type="ECO:0000256" key="10">
    <source>
        <dbReference type="SAM" id="Phobius"/>
    </source>
</evidence>
<evidence type="ECO:0000256" key="4">
    <source>
        <dbReference type="ARBA" id="ARBA00022692"/>
    </source>
</evidence>
<keyword evidence="6 10" id="KW-1133">Transmembrane helix</keyword>
<feature type="transmembrane region" description="Helical" evidence="10">
    <location>
        <begin position="521"/>
        <end position="542"/>
    </location>
</feature>
<evidence type="ECO:0000256" key="5">
    <source>
        <dbReference type="ARBA" id="ARBA00022958"/>
    </source>
</evidence>
<name>A0A9W7SJR7_9PEZI</name>
<dbReference type="EMBL" id="RIBY02002434">
    <property type="protein sequence ID" value="KAH9814251.1"/>
    <property type="molecule type" value="Genomic_DNA"/>
</dbReference>
<evidence type="ECO:0000256" key="2">
    <source>
        <dbReference type="ARBA" id="ARBA00022448"/>
    </source>
</evidence>
<evidence type="ECO:0000256" key="8">
    <source>
        <dbReference type="ARBA" id="ARBA00023136"/>
    </source>
</evidence>
<evidence type="ECO:0000313" key="13">
    <source>
        <dbReference type="EMBL" id="KAH9814251.1"/>
    </source>
</evidence>
<dbReference type="AlphaFoldDB" id="A0A9W7SJR7"/>
<feature type="transmembrane region" description="Helical" evidence="10">
    <location>
        <begin position="548"/>
        <end position="566"/>
    </location>
</feature>
<evidence type="ECO:0000256" key="9">
    <source>
        <dbReference type="SAM" id="MobiDB-lite"/>
    </source>
</evidence>
<evidence type="ECO:0000256" key="7">
    <source>
        <dbReference type="ARBA" id="ARBA00023065"/>
    </source>
</evidence>
<dbReference type="PANTHER" id="PTHR30540">
    <property type="entry name" value="OSMOTIC STRESS POTASSIUM TRANSPORTER"/>
    <property type="match status" value="1"/>
</dbReference>
<feature type="transmembrane region" description="Helical" evidence="10">
    <location>
        <begin position="89"/>
        <end position="113"/>
    </location>
</feature>
<proteinExistence type="predicted"/>
<feature type="region of interest" description="Disordered" evidence="9">
    <location>
        <begin position="709"/>
        <end position="734"/>
    </location>
</feature>
<dbReference type="Proteomes" id="UP001138500">
    <property type="component" value="Unassembled WGS sequence"/>
</dbReference>
<dbReference type="InterPro" id="IPR053951">
    <property type="entry name" value="K_trans_N"/>
</dbReference>
<evidence type="ECO:0000259" key="11">
    <source>
        <dbReference type="Pfam" id="PF02705"/>
    </source>
</evidence>
<feature type="compositionally biased region" description="Polar residues" evidence="9">
    <location>
        <begin position="709"/>
        <end position="722"/>
    </location>
</feature>
<feature type="transmembrane region" description="Helical" evidence="10">
    <location>
        <begin position="282"/>
        <end position="302"/>
    </location>
</feature>
<dbReference type="InterPro" id="IPR003855">
    <property type="entry name" value="K+_transporter"/>
</dbReference>
<organism evidence="13 14">
    <name type="scientific">Teratosphaeria destructans</name>
    <dbReference type="NCBI Taxonomy" id="418781"/>
    <lineage>
        <taxon>Eukaryota</taxon>
        <taxon>Fungi</taxon>
        <taxon>Dikarya</taxon>
        <taxon>Ascomycota</taxon>
        <taxon>Pezizomycotina</taxon>
        <taxon>Dothideomycetes</taxon>
        <taxon>Dothideomycetidae</taxon>
        <taxon>Mycosphaerellales</taxon>
        <taxon>Teratosphaeriaceae</taxon>
        <taxon>Teratosphaeria</taxon>
    </lineage>
</organism>
<dbReference type="NCBIfam" id="TIGR00794">
    <property type="entry name" value="kup"/>
    <property type="match status" value="1"/>
</dbReference>
<dbReference type="InterPro" id="IPR053952">
    <property type="entry name" value="K_trans_C"/>
</dbReference>
<feature type="transmembrane region" description="Helical" evidence="10">
    <location>
        <begin position="328"/>
        <end position="347"/>
    </location>
</feature>
<keyword evidence="3" id="KW-0633">Potassium transport</keyword>
<evidence type="ECO:0000256" key="3">
    <source>
        <dbReference type="ARBA" id="ARBA00022538"/>
    </source>
</evidence>
<feature type="transmembrane region" description="Helical" evidence="10">
    <location>
        <begin position="463"/>
        <end position="483"/>
    </location>
</feature>
<comment type="subcellular location">
    <subcellularLocation>
        <location evidence="1">Membrane</location>
        <topology evidence="1">Multi-pass membrane protein</topology>
    </subcellularLocation>
</comment>
<dbReference type="PANTHER" id="PTHR30540:SF83">
    <property type="entry name" value="K+ POTASSIUM TRANSPORTER"/>
    <property type="match status" value="1"/>
</dbReference>
<feature type="transmembrane region" description="Helical" evidence="10">
    <location>
        <begin position="212"/>
        <end position="231"/>
    </location>
</feature>
<keyword evidence="4 10" id="KW-0812">Transmembrane</keyword>
<evidence type="ECO:0000259" key="12">
    <source>
        <dbReference type="Pfam" id="PF22776"/>
    </source>
</evidence>
<reference evidence="13 14" key="2">
    <citation type="journal article" date="2021" name="Curr. Genet.">
        <title>Genetic response to nitrogen starvation in the aggressive Eucalyptus foliar pathogen Teratosphaeria destructans.</title>
        <authorList>
            <person name="Havenga M."/>
            <person name="Wingfield B.D."/>
            <person name="Wingfield M.J."/>
            <person name="Dreyer L.L."/>
            <person name="Roets F."/>
            <person name="Aylward J."/>
        </authorList>
    </citation>
    <scope>NUCLEOTIDE SEQUENCE [LARGE SCALE GENOMIC DNA]</scope>
    <source>
        <strain evidence="13">CMW44962</strain>
    </source>
</reference>
<feature type="transmembrane region" description="Helical" evidence="10">
    <location>
        <begin position="251"/>
        <end position="270"/>
    </location>
</feature>
<dbReference type="Pfam" id="PF02705">
    <property type="entry name" value="K_trans"/>
    <property type="match status" value="1"/>
</dbReference>
<gene>
    <name evidence="13" type="ORF">Tdes44962_MAKER05688</name>
</gene>
<feature type="transmembrane region" description="Helical" evidence="10">
    <location>
        <begin position="411"/>
        <end position="435"/>
    </location>
</feature>
<keyword evidence="5" id="KW-0630">Potassium</keyword>
<reference evidence="13 14" key="1">
    <citation type="journal article" date="2018" name="IMA Fungus">
        <title>IMA Genome-F 10: Nine draft genome sequences of Claviceps purpurea s.lat., including C. arundinis, C. humidiphila, and C. cf. spartinae, pseudomolecules for the pitch canker pathogen Fusarium circinatum, draft genome of Davidsoniella eucalypti, Grosmannia galeiformis, Quambalaria eucalypti, and Teratosphaeria destructans.</title>
        <authorList>
            <person name="Wingfield B.D."/>
            <person name="Liu M."/>
            <person name="Nguyen H.D."/>
            <person name="Lane F.A."/>
            <person name="Morgan S.W."/>
            <person name="De Vos L."/>
            <person name="Wilken P.M."/>
            <person name="Duong T.A."/>
            <person name="Aylward J."/>
            <person name="Coetzee M.P."/>
            <person name="Dadej K."/>
            <person name="De Beer Z.W."/>
            <person name="Findlay W."/>
            <person name="Havenga M."/>
            <person name="Kolarik M."/>
            <person name="Menzies J.G."/>
            <person name="Naidoo K."/>
            <person name="Pochopski O."/>
            <person name="Shoukouhi P."/>
            <person name="Santana Q.C."/>
            <person name="Seifert K.A."/>
            <person name="Soal N."/>
            <person name="Steenkamp E.T."/>
            <person name="Tatham C.T."/>
            <person name="van der Nest M.A."/>
            <person name="Wingfield M.J."/>
        </authorList>
    </citation>
    <scope>NUCLEOTIDE SEQUENCE [LARGE SCALE GENOMIC DNA]</scope>
    <source>
        <strain evidence="13">CMW44962</strain>
    </source>
</reference>
<feature type="transmembrane region" description="Helical" evidence="10">
    <location>
        <begin position="125"/>
        <end position="146"/>
    </location>
</feature>
<keyword evidence="8 10" id="KW-0472">Membrane</keyword>
<dbReference type="GO" id="GO:0016020">
    <property type="term" value="C:membrane"/>
    <property type="evidence" value="ECO:0007669"/>
    <property type="project" value="UniProtKB-SubCell"/>
</dbReference>
<feature type="transmembrane region" description="Helical" evidence="10">
    <location>
        <begin position="359"/>
        <end position="381"/>
    </location>
</feature>
<dbReference type="GO" id="GO:0015079">
    <property type="term" value="F:potassium ion transmembrane transporter activity"/>
    <property type="evidence" value="ECO:0007669"/>
    <property type="project" value="InterPro"/>
</dbReference>
<feature type="transmembrane region" description="Helical" evidence="10">
    <location>
        <begin position="489"/>
        <end position="514"/>
    </location>
</feature>
<keyword evidence="2" id="KW-0813">Transport</keyword>